<dbReference type="NCBIfam" id="TIGR00417">
    <property type="entry name" value="speE"/>
    <property type="match status" value="1"/>
</dbReference>
<dbReference type="PROSITE" id="PS01330">
    <property type="entry name" value="PABS_1"/>
    <property type="match status" value="1"/>
</dbReference>
<keyword evidence="7" id="KW-1185">Reference proteome</keyword>
<dbReference type="STRING" id="329046.A0A1Y2B4Y5"/>
<dbReference type="Pfam" id="PF17284">
    <property type="entry name" value="Spermine_synt_N"/>
    <property type="match status" value="1"/>
</dbReference>
<dbReference type="NCBIfam" id="NF002010">
    <property type="entry name" value="PRK00811.1"/>
    <property type="match status" value="1"/>
</dbReference>
<evidence type="ECO:0000259" key="5">
    <source>
        <dbReference type="PROSITE" id="PS51006"/>
    </source>
</evidence>
<dbReference type="InterPro" id="IPR030374">
    <property type="entry name" value="PABS"/>
</dbReference>
<dbReference type="AlphaFoldDB" id="A0A1Y2B4Y5"/>
<comment type="similarity">
    <text evidence="1 4">Belongs to the spermidine/spermine synthase family.</text>
</comment>
<organism evidence="6 7">
    <name type="scientific">Rhizoclosmatium globosum</name>
    <dbReference type="NCBI Taxonomy" id="329046"/>
    <lineage>
        <taxon>Eukaryota</taxon>
        <taxon>Fungi</taxon>
        <taxon>Fungi incertae sedis</taxon>
        <taxon>Chytridiomycota</taxon>
        <taxon>Chytridiomycota incertae sedis</taxon>
        <taxon>Chytridiomycetes</taxon>
        <taxon>Chytridiales</taxon>
        <taxon>Chytriomycetaceae</taxon>
        <taxon>Rhizoclosmatium</taxon>
    </lineage>
</organism>
<evidence type="ECO:0000256" key="2">
    <source>
        <dbReference type="ARBA" id="ARBA00022679"/>
    </source>
</evidence>
<dbReference type="Gene3D" id="3.40.50.150">
    <property type="entry name" value="Vaccinia Virus protein VP39"/>
    <property type="match status" value="1"/>
</dbReference>
<dbReference type="GO" id="GO:0004766">
    <property type="term" value="F:spermidine synthase activity"/>
    <property type="evidence" value="ECO:0007669"/>
    <property type="project" value="TreeGrafter"/>
</dbReference>
<dbReference type="HAMAP" id="MF_00198">
    <property type="entry name" value="Spermidine_synth"/>
    <property type="match status" value="1"/>
</dbReference>
<dbReference type="OrthoDB" id="38125at2759"/>
<feature type="active site" description="Proton acceptor" evidence="3">
    <location>
        <position position="141"/>
    </location>
</feature>
<evidence type="ECO:0000313" key="6">
    <source>
        <dbReference type="EMBL" id="ORY29891.1"/>
    </source>
</evidence>
<dbReference type="InterPro" id="IPR001045">
    <property type="entry name" value="Spermi_synthase"/>
</dbReference>
<accession>A0A1Y2B4Y5</accession>
<dbReference type="PROSITE" id="PS51006">
    <property type="entry name" value="PABS_2"/>
    <property type="match status" value="1"/>
</dbReference>
<dbReference type="SUPFAM" id="SSF53335">
    <property type="entry name" value="S-adenosyl-L-methionine-dependent methyltransferases"/>
    <property type="match status" value="1"/>
</dbReference>
<name>A0A1Y2B4Y5_9FUNG</name>
<sequence length="266" mass="29560">MSLQVKEILHVEKSKFQDVLVFKSTNHGNVLVLDGVIQATEWDEFSYQEMIAHVPMFAHPNPEHVLVIGGGDGGVLRELVKHPELKHVTLVDIDEAVPRVSKLYLPDMAAGFDHPKVKLIIGDGFEYLKNNVGAFDVIITDSSDPVGPADVLFGEGFYALMKKSLKAGGIICTQGECQWLHLPLVKEVLDSSRKMFPVVEYAWASVPTYPCGNMGFILCCNEEGRNLKKPLRSFAPWDNKTRYYSAEVHGASFVLPVFTKKGLCLN</sequence>
<dbReference type="InterPro" id="IPR035246">
    <property type="entry name" value="Spermidine_synt_N"/>
</dbReference>
<feature type="domain" description="PABS" evidence="5">
    <location>
        <begin position="1"/>
        <end position="221"/>
    </location>
</feature>
<evidence type="ECO:0000256" key="1">
    <source>
        <dbReference type="ARBA" id="ARBA00007867"/>
    </source>
</evidence>
<dbReference type="CDD" id="cd02440">
    <property type="entry name" value="AdoMet_MTases"/>
    <property type="match status" value="1"/>
</dbReference>
<dbReference type="Proteomes" id="UP000193642">
    <property type="component" value="Unassembled WGS sequence"/>
</dbReference>
<comment type="caution">
    <text evidence="6">The sequence shown here is derived from an EMBL/GenBank/DDBJ whole genome shotgun (WGS) entry which is preliminary data.</text>
</comment>
<protein>
    <submittedName>
        <fullName evidence="6">Spermine synthase</fullName>
    </submittedName>
</protein>
<dbReference type="InterPro" id="IPR037163">
    <property type="entry name" value="Spermidine_synt_N_sf"/>
</dbReference>
<dbReference type="Gene3D" id="2.30.140.10">
    <property type="entry name" value="Spermidine synthase, tetramerisation domain"/>
    <property type="match status" value="1"/>
</dbReference>
<keyword evidence="3" id="KW-0620">Polyamine biosynthesis</keyword>
<evidence type="ECO:0000313" key="7">
    <source>
        <dbReference type="Proteomes" id="UP000193642"/>
    </source>
</evidence>
<gene>
    <name evidence="6" type="ORF">BCR33DRAFT_685536</name>
</gene>
<proteinExistence type="inferred from homology"/>
<dbReference type="InterPro" id="IPR030373">
    <property type="entry name" value="PABS_CS"/>
</dbReference>
<dbReference type="FunFam" id="3.40.50.150:FF:000013">
    <property type="entry name" value="Spermidine synthase"/>
    <property type="match status" value="1"/>
</dbReference>
<dbReference type="InterPro" id="IPR029063">
    <property type="entry name" value="SAM-dependent_MTases_sf"/>
</dbReference>
<dbReference type="EMBL" id="MCGO01000085">
    <property type="protein sequence ID" value="ORY29891.1"/>
    <property type="molecule type" value="Genomic_DNA"/>
</dbReference>
<evidence type="ECO:0000256" key="4">
    <source>
        <dbReference type="RuleBase" id="RU003836"/>
    </source>
</evidence>
<dbReference type="Pfam" id="PF01564">
    <property type="entry name" value="Spermine_synth"/>
    <property type="match status" value="1"/>
</dbReference>
<reference evidence="6 7" key="1">
    <citation type="submission" date="2016-07" db="EMBL/GenBank/DDBJ databases">
        <title>Pervasive Adenine N6-methylation of Active Genes in Fungi.</title>
        <authorList>
            <consortium name="DOE Joint Genome Institute"/>
            <person name="Mondo S.J."/>
            <person name="Dannebaum R.O."/>
            <person name="Kuo R.C."/>
            <person name="Labutti K."/>
            <person name="Haridas S."/>
            <person name="Kuo A."/>
            <person name="Salamov A."/>
            <person name="Ahrendt S.R."/>
            <person name="Lipzen A."/>
            <person name="Sullivan W."/>
            <person name="Andreopoulos W.B."/>
            <person name="Clum A."/>
            <person name="Lindquist E."/>
            <person name="Daum C."/>
            <person name="Ramamoorthy G.K."/>
            <person name="Gryganskyi A."/>
            <person name="Culley D."/>
            <person name="Magnuson J.K."/>
            <person name="James T.Y."/>
            <person name="O'Malley M.A."/>
            <person name="Stajich J.E."/>
            <person name="Spatafora J.W."/>
            <person name="Visel A."/>
            <person name="Grigoriev I.V."/>
        </authorList>
    </citation>
    <scope>NUCLEOTIDE SEQUENCE [LARGE SCALE GENOMIC DNA]</scope>
    <source>
        <strain evidence="6 7">JEL800</strain>
    </source>
</reference>
<dbReference type="GO" id="GO:0008295">
    <property type="term" value="P:spermidine biosynthetic process"/>
    <property type="evidence" value="ECO:0007669"/>
    <property type="project" value="TreeGrafter"/>
</dbReference>
<dbReference type="PANTHER" id="PTHR11558:SF11">
    <property type="entry name" value="SPERMIDINE SYNTHASE"/>
    <property type="match status" value="1"/>
</dbReference>
<dbReference type="PANTHER" id="PTHR11558">
    <property type="entry name" value="SPERMIDINE/SPERMINE SYNTHASE"/>
    <property type="match status" value="1"/>
</dbReference>
<dbReference type="GO" id="GO:0005829">
    <property type="term" value="C:cytosol"/>
    <property type="evidence" value="ECO:0007669"/>
    <property type="project" value="TreeGrafter"/>
</dbReference>
<keyword evidence="2 3" id="KW-0808">Transferase</keyword>
<evidence type="ECO:0000256" key="3">
    <source>
        <dbReference type="PROSITE-ProRule" id="PRU00354"/>
    </source>
</evidence>